<proteinExistence type="inferred from homology"/>
<dbReference type="NCBIfam" id="TIGR00685">
    <property type="entry name" value="T6PP"/>
    <property type="match status" value="1"/>
</dbReference>
<dbReference type="Proteomes" id="UP000291343">
    <property type="component" value="Unassembled WGS sequence"/>
</dbReference>
<dbReference type="SUPFAM" id="SSF53756">
    <property type="entry name" value="UDP-Glycosyltransferase/glycogen phosphorylase"/>
    <property type="match status" value="1"/>
</dbReference>
<dbReference type="GO" id="GO:0005992">
    <property type="term" value="P:trehalose biosynthetic process"/>
    <property type="evidence" value="ECO:0007669"/>
    <property type="project" value="InterPro"/>
</dbReference>
<organism evidence="2 3">
    <name type="scientific">Laodelphax striatellus</name>
    <name type="common">Small brown planthopper</name>
    <name type="synonym">Delphax striatella</name>
    <dbReference type="NCBI Taxonomy" id="195883"/>
    <lineage>
        <taxon>Eukaryota</taxon>
        <taxon>Metazoa</taxon>
        <taxon>Ecdysozoa</taxon>
        <taxon>Arthropoda</taxon>
        <taxon>Hexapoda</taxon>
        <taxon>Insecta</taxon>
        <taxon>Pterygota</taxon>
        <taxon>Neoptera</taxon>
        <taxon>Paraneoptera</taxon>
        <taxon>Hemiptera</taxon>
        <taxon>Auchenorrhyncha</taxon>
        <taxon>Fulgoroidea</taxon>
        <taxon>Delphacidae</taxon>
        <taxon>Criomorphinae</taxon>
        <taxon>Laodelphax</taxon>
    </lineage>
</organism>
<reference evidence="2 3" key="1">
    <citation type="journal article" date="2017" name="Gigascience">
        <title>Genome sequence of the small brown planthopper, Laodelphax striatellus.</title>
        <authorList>
            <person name="Zhu J."/>
            <person name="Jiang F."/>
            <person name="Wang X."/>
            <person name="Yang P."/>
            <person name="Bao Y."/>
            <person name="Zhao W."/>
            <person name="Wang W."/>
            <person name="Lu H."/>
            <person name="Wang Q."/>
            <person name="Cui N."/>
            <person name="Li J."/>
            <person name="Chen X."/>
            <person name="Luo L."/>
            <person name="Yu J."/>
            <person name="Kang L."/>
            <person name="Cui F."/>
        </authorList>
    </citation>
    <scope>NUCLEOTIDE SEQUENCE [LARGE SCALE GENOMIC DNA]</scope>
    <source>
        <strain evidence="2">Lst14</strain>
    </source>
</reference>
<evidence type="ECO:0000313" key="2">
    <source>
        <dbReference type="EMBL" id="RZF33427.1"/>
    </source>
</evidence>
<keyword evidence="3" id="KW-1185">Reference proteome</keyword>
<sequence>MNLVAKEFVACQINEPPGVLIVSPFAGAGEMMHEALICNPYEINDAAEVIHRALTMPEDERTLRMNYLRRREKTHNVDYWMRSFLKAMGTLISEDGEEVLPTTMQPVTMDDFDEYLTKYIGNTNKLALLLDYDGTLAPIAPHPDLAILPQETKHVLERLANMPEVYISIISGRNVHNVKEMVGIEGLTYAGNHGLEILHPDGSRFMHPMPTEFEDKCSALLQALQEQI</sequence>
<dbReference type="GO" id="GO:0003825">
    <property type="term" value="F:alpha,alpha-trehalose-phosphate synthase (UDP-forming) activity"/>
    <property type="evidence" value="ECO:0007669"/>
    <property type="project" value="TreeGrafter"/>
</dbReference>
<gene>
    <name evidence="2" type="ORF">LSTR_LSTR009618</name>
</gene>
<dbReference type="FunFam" id="3.40.50.1000:FF:000324">
    <property type="entry name" value="Putative Alpha,alpha-trehalose-phosphate synthase"/>
    <property type="match status" value="1"/>
</dbReference>
<dbReference type="InterPro" id="IPR036412">
    <property type="entry name" value="HAD-like_sf"/>
</dbReference>
<dbReference type="PANTHER" id="PTHR10788:SF106">
    <property type="entry name" value="BCDNA.GH08860"/>
    <property type="match status" value="1"/>
</dbReference>
<dbReference type="Pfam" id="PF00982">
    <property type="entry name" value="Glyco_transf_20"/>
    <property type="match status" value="1"/>
</dbReference>
<dbReference type="Gene3D" id="3.40.50.2000">
    <property type="entry name" value="Glycogen Phosphorylase B"/>
    <property type="match status" value="1"/>
</dbReference>
<dbReference type="Pfam" id="PF02358">
    <property type="entry name" value="Trehalose_PPase"/>
    <property type="match status" value="1"/>
</dbReference>
<dbReference type="PANTHER" id="PTHR10788">
    <property type="entry name" value="TREHALOSE-6-PHOSPHATE SYNTHASE"/>
    <property type="match status" value="1"/>
</dbReference>
<dbReference type="AlphaFoldDB" id="A0A482WIS6"/>
<comment type="caution">
    <text evidence="2">The sequence shown here is derived from an EMBL/GenBank/DDBJ whole genome shotgun (WGS) entry which is preliminary data.</text>
</comment>
<dbReference type="GO" id="GO:0005829">
    <property type="term" value="C:cytosol"/>
    <property type="evidence" value="ECO:0007669"/>
    <property type="project" value="TreeGrafter"/>
</dbReference>
<dbReference type="Gene3D" id="3.40.50.1000">
    <property type="entry name" value="HAD superfamily/HAD-like"/>
    <property type="match status" value="1"/>
</dbReference>
<accession>A0A482WIS6</accession>
<dbReference type="InterPro" id="IPR023214">
    <property type="entry name" value="HAD_sf"/>
</dbReference>
<name>A0A482WIS6_LAOST</name>
<dbReference type="STRING" id="195883.A0A482WIS6"/>
<dbReference type="SMR" id="A0A482WIS6"/>
<comment type="similarity">
    <text evidence="1">In the N-terminal section; belongs to the glycosyltransferase 20 family.</text>
</comment>
<dbReference type="InParanoid" id="A0A482WIS6"/>
<dbReference type="OrthoDB" id="755951at2759"/>
<evidence type="ECO:0000256" key="1">
    <source>
        <dbReference type="ARBA" id="ARBA00005409"/>
    </source>
</evidence>
<dbReference type="InterPro" id="IPR001830">
    <property type="entry name" value="Glyco_trans_20"/>
</dbReference>
<dbReference type="EMBL" id="QKKF02034075">
    <property type="protein sequence ID" value="RZF33427.1"/>
    <property type="molecule type" value="Genomic_DNA"/>
</dbReference>
<dbReference type="SUPFAM" id="SSF56784">
    <property type="entry name" value="HAD-like"/>
    <property type="match status" value="1"/>
</dbReference>
<dbReference type="GO" id="GO:0004805">
    <property type="term" value="F:trehalose-phosphatase activity"/>
    <property type="evidence" value="ECO:0007669"/>
    <property type="project" value="TreeGrafter"/>
</dbReference>
<evidence type="ECO:0000313" key="3">
    <source>
        <dbReference type="Proteomes" id="UP000291343"/>
    </source>
</evidence>
<protein>
    <submittedName>
        <fullName evidence="2">Uncharacterized protein</fullName>
    </submittedName>
</protein>
<dbReference type="InterPro" id="IPR003337">
    <property type="entry name" value="Trehalose_PPase"/>
</dbReference>